<feature type="transmembrane region" description="Helical" evidence="2">
    <location>
        <begin position="21"/>
        <end position="42"/>
    </location>
</feature>
<dbReference type="Proteomes" id="UP001165561">
    <property type="component" value="Unassembled WGS sequence"/>
</dbReference>
<feature type="region of interest" description="Disordered" evidence="1">
    <location>
        <begin position="360"/>
        <end position="386"/>
    </location>
</feature>
<evidence type="ECO:0000313" key="5">
    <source>
        <dbReference type="Proteomes" id="UP001165561"/>
    </source>
</evidence>
<dbReference type="PANTHER" id="PTHR23028:SF53">
    <property type="entry name" value="ACYL_TRANSF_3 DOMAIN-CONTAINING PROTEIN"/>
    <property type="match status" value="1"/>
</dbReference>
<dbReference type="InterPro" id="IPR002656">
    <property type="entry name" value="Acyl_transf_3_dom"/>
</dbReference>
<feature type="transmembrane region" description="Helical" evidence="2">
    <location>
        <begin position="150"/>
        <end position="170"/>
    </location>
</feature>
<sequence>MTATLPSRPPAPAAPAARPRLYALDGLRFVAAVAVVLYHFTARWSEVWGADPGDVFPVLGAWATYGALGPELFFVISGFVILMTAWGKDVPHVIASRVARLYPAYWVAVVATSVLLLWIWPLGKEITVGEALVNLTMIQELVDVRHVDGVYWTLWTELRFYLLMVLMVAWGLTRRRVLWFAALWPLAAEVAATAGWTTVSTWLISGYAPLFAGGMLLYLLHRHGHSAPVWALLGMNVALSVHAVVPAQLHSLSANTVFTPSAAIVAGLVVACFLLVGAVALTPLRHLGWRWLVPVGALTYPLYLIHEFWGWWVIAHLSPYAHRWVTLAVACAVVLALAKGLHEVESRVGPPVRRAVEQRLRTPLPTPHPGPVARTPTWSALPQPPR</sequence>
<comment type="caution">
    <text evidence="4">The sequence shown here is derived from an EMBL/GenBank/DDBJ whole genome shotgun (WGS) entry which is preliminary data.</text>
</comment>
<keyword evidence="4" id="KW-0808">Transferase</keyword>
<keyword evidence="2" id="KW-1133">Transmembrane helix</keyword>
<evidence type="ECO:0000256" key="1">
    <source>
        <dbReference type="SAM" id="MobiDB-lite"/>
    </source>
</evidence>
<name>A0ABT5U0Z3_9MICO</name>
<proteinExistence type="predicted"/>
<keyword evidence="2" id="KW-0812">Transmembrane</keyword>
<feature type="transmembrane region" description="Helical" evidence="2">
    <location>
        <begin position="227"/>
        <end position="245"/>
    </location>
</feature>
<evidence type="ECO:0000313" key="4">
    <source>
        <dbReference type="EMBL" id="MDD9207997.1"/>
    </source>
</evidence>
<protein>
    <submittedName>
        <fullName evidence="4">Acyltransferase</fullName>
    </submittedName>
</protein>
<dbReference type="PANTHER" id="PTHR23028">
    <property type="entry name" value="ACETYLTRANSFERASE"/>
    <property type="match status" value="1"/>
</dbReference>
<feature type="transmembrane region" description="Helical" evidence="2">
    <location>
        <begin position="98"/>
        <end position="120"/>
    </location>
</feature>
<feature type="transmembrane region" description="Helical" evidence="2">
    <location>
        <begin position="177"/>
        <end position="196"/>
    </location>
</feature>
<dbReference type="GO" id="GO:0016746">
    <property type="term" value="F:acyltransferase activity"/>
    <property type="evidence" value="ECO:0007669"/>
    <property type="project" value="UniProtKB-KW"/>
</dbReference>
<dbReference type="EMBL" id="JARACI010001180">
    <property type="protein sequence ID" value="MDD9207997.1"/>
    <property type="molecule type" value="Genomic_DNA"/>
</dbReference>
<feature type="transmembrane region" description="Helical" evidence="2">
    <location>
        <begin position="320"/>
        <end position="338"/>
    </location>
</feature>
<feature type="domain" description="Acyltransferase 3" evidence="3">
    <location>
        <begin position="22"/>
        <end position="337"/>
    </location>
</feature>
<feature type="transmembrane region" description="Helical" evidence="2">
    <location>
        <begin position="62"/>
        <end position="86"/>
    </location>
</feature>
<dbReference type="Pfam" id="PF01757">
    <property type="entry name" value="Acyl_transf_3"/>
    <property type="match status" value="1"/>
</dbReference>
<reference evidence="4" key="1">
    <citation type="submission" date="2023-02" db="EMBL/GenBank/DDBJ databases">
        <title>Georgenia sp.10Sc9-8, isolated from a soil sample collected from the Taklamakan desert.</title>
        <authorList>
            <person name="Liu S."/>
        </authorList>
    </citation>
    <scope>NUCLEOTIDE SEQUENCE</scope>
    <source>
        <strain evidence="4">10Sc9-8</strain>
    </source>
</reference>
<organism evidence="4 5">
    <name type="scientific">Georgenia halotolerans</name>
    <dbReference type="NCBI Taxonomy" id="3028317"/>
    <lineage>
        <taxon>Bacteria</taxon>
        <taxon>Bacillati</taxon>
        <taxon>Actinomycetota</taxon>
        <taxon>Actinomycetes</taxon>
        <taxon>Micrococcales</taxon>
        <taxon>Bogoriellaceae</taxon>
        <taxon>Georgenia</taxon>
    </lineage>
</organism>
<dbReference type="InterPro" id="IPR050879">
    <property type="entry name" value="Acyltransferase_3"/>
</dbReference>
<keyword evidence="4" id="KW-0012">Acyltransferase</keyword>
<evidence type="ECO:0000259" key="3">
    <source>
        <dbReference type="Pfam" id="PF01757"/>
    </source>
</evidence>
<keyword evidence="2" id="KW-0472">Membrane</keyword>
<feature type="transmembrane region" description="Helical" evidence="2">
    <location>
        <begin position="291"/>
        <end position="314"/>
    </location>
</feature>
<feature type="transmembrane region" description="Helical" evidence="2">
    <location>
        <begin position="202"/>
        <end position="220"/>
    </location>
</feature>
<accession>A0ABT5U0Z3</accession>
<keyword evidence="5" id="KW-1185">Reference proteome</keyword>
<evidence type="ECO:0000256" key="2">
    <source>
        <dbReference type="SAM" id="Phobius"/>
    </source>
</evidence>
<feature type="transmembrane region" description="Helical" evidence="2">
    <location>
        <begin position="257"/>
        <end position="279"/>
    </location>
</feature>
<gene>
    <name evidence="4" type="ORF">PU560_16220</name>
</gene>